<sequence length="497" mass="55744">MLTEDPPLAYLAAAAVVAGLSFRLLRAVYRLYLHPLSKFPGPRSAALGHGWQSKVFSMGFPEREYDKLHKEFGTKALRIAPNQLHISDPSLYKVIYSQTNPFPKENAFYDSFESPHTTFSEADPLLHKQRRKMLNPLFSKSGVNKMEPLILEKMEETISKIEQISDAGPIDISTAFRCMTGDIISEFSFGASMNLIHEHPNAFESKYLKALTLSSALPYVRYYSVTQKIVAKLIPLSIAANFHPVLRHTKNMVDIILGSYDDYASKKTEKTASSLPVIFDFLQSLPAEQQKAEAINTFIAGSDTTAFTLTTAVYYILSLPDVERTLVEALDEVFGNAQTTPSLVQLEQIKYLRACITEALRVGMAAPGLLPRIVPKRPQPFIVDGKVVPPGTIVGMSAYTMNTDPQIWGPDGGSFNPDRWLGPNAKELETYMCTFSKGARQCIGINVAYAEITMTLAHIFYRFKMDLKTKEFRAKDRFIQEFEEPGILVDFKLRQHS</sequence>
<dbReference type="GO" id="GO:0004497">
    <property type="term" value="F:monooxygenase activity"/>
    <property type="evidence" value="ECO:0007669"/>
    <property type="project" value="UniProtKB-KW"/>
</dbReference>
<keyword evidence="7" id="KW-0812">Transmembrane</keyword>
<dbReference type="AlphaFoldDB" id="A0A0M9EPQ3"/>
<evidence type="ECO:0000256" key="1">
    <source>
        <dbReference type="ARBA" id="ARBA00001971"/>
    </source>
</evidence>
<dbReference type="PRINTS" id="PR00385">
    <property type="entry name" value="P450"/>
</dbReference>
<gene>
    <name evidence="8" type="ORF">FLAG1_10138</name>
</gene>
<protein>
    <submittedName>
        <fullName evidence="8">Cytochrome p450</fullName>
    </submittedName>
</protein>
<dbReference type="Proteomes" id="UP000037904">
    <property type="component" value="Unassembled WGS sequence"/>
</dbReference>
<dbReference type="GO" id="GO:0016705">
    <property type="term" value="F:oxidoreductase activity, acting on paired donors, with incorporation or reduction of molecular oxygen"/>
    <property type="evidence" value="ECO:0007669"/>
    <property type="project" value="InterPro"/>
</dbReference>
<accession>A0A0M9EPQ3</accession>
<name>A0A0M9EPQ3_FUSLA</name>
<feature type="binding site" description="axial binding residue" evidence="5">
    <location>
        <position position="442"/>
    </location>
    <ligand>
        <name>heme</name>
        <dbReference type="ChEBI" id="CHEBI:30413"/>
    </ligand>
    <ligandPart>
        <name>Fe</name>
        <dbReference type="ChEBI" id="CHEBI:18248"/>
    </ligandPart>
</feature>
<dbReference type="SUPFAM" id="SSF48264">
    <property type="entry name" value="Cytochrome P450"/>
    <property type="match status" value="1"/>
</dbReference>
<comment type="cofactor">
    <cofactor evidence="1 5">
        <name>heme</name>
        <dbReference type="ChEBI" id="CHEBI:30413"/>
    </cofactor>
</comment>
<keyword evidence="9" id="KW-1185">Reference proteome</keyword>
<dbReference type="EMBL" id="JXCE01000485">
    <property type="protein sequence ID" value="KPA37062.1"/>
    <property type="molecule type" value="Genomic_DNA"/>
</dbReference>
<proteinExistence type="inferred from homology"/>
<keyword evidence="6" id="KW-0503">Monooxygenase</keyword>
<evidence type="ECO:0000313" key="9">
    <source>
        <dbReference type="Proteomes" id="UP000037904"/>
    </source>
</evidence>
<dbReference type="GO" id="GO:0005506">
    <property type="term" value="F:iron ion binding"/>
    <property type="evidence" value="ECO:0007669"/>
    <property type="project" value="InterPro"/>
</dbReference>
<reference evidence="8 9" key="1">
    <citation type="submission" date="2015-04" db="EMBL/GenBank/DDBJ databases">
        <title>The draft genome sequence of Fusarium langsethiae, a T-2/HT-2 mycotoxin producer.</title>
        <authorList>
            <person name="Lysoe E."/>
            <person name="Divon H.H."/>
            <person name="Terzi V."/>
            <person name="Orru L."/>
            <person name="Lamontanara A."/>
            <person name="Kolseth A.-K."/>
            <person name="Frandsen R.J."/>
            <person name="Nielsen K."/>
            <person name="Thrane U."/>
        </authorList>
    </citation>
    <scope>NUCLEOTIDE SEQUENCE [LARGE SCALE GENOMIC DNA]</scope>
    <source>
        <strain evidence="8 9">Fl201059</strain>
    </source>
</reference>
<dbReference type="PROSITE" id="PS00086">
    <property type="entry name" value="CYTOCHROME_P450"/>
    <property type="match status" value="1"/>
</dbReference>
<keyword evidence="6" id="KW-0560">Oxidoreductase</keyword>
<dbReference type="InterPro" id="IPR036396">
    <property type="entry name" value="Cyt_P450_sf"/>
</dbReference>
<evidence type="ECO:0000256" key="7">
    <source>
        <dbReference type="SAM" id="Phobius"/>
    </source>
</evidence>
<dbReference type="Gene3D" id="1.10.630.10">
    <property type="entry name" value="Cytochrome P450"/>
    <property type="match status" value="1"/>
</dbReference>
<dbReference type="InterPro" id="IPR017972">
    <property type="entry name" value="Cyt_P450_CS"/>
</dbReference>
<evidence type="ECO:0000256" key="4">
    <source>
        <dbReference type="ARBA" id="ARBA00023004"/>
    </source>
</evidence>
<keyword evidence="7" id="KW-0472">Membrane</keyword>
<comment type="similarity">
    <text evidence="6">Belongs to the cytochrome P450 family.</text>
</comment>
<dbReference type="PANTHER" id="PTHR24305:SF234">
    <property type="entry name" value="CYTOCHROME P450"/>
    <property type="match status" value="1"/>
</dbReference>
<dbReference type="InterPro" id="IPR001128">
    <property type="entry name" value="Cyt_P450"/>
</dbReference>
<evidence type="ECO:0000256" key="6">
    <source>
        <dbReference type="RuleBase" id="RU000461"/>
    </source>
</evidence>
<keyword evidence="4 5" id="KW-0408">Iron</keyword>
<dbReference type="GO" id="GO:0020037">
    <property type="term" value="F:heme binding"/>
    <property type="evidence" value="ECO:0007669"/>
    <property type="project" value="InterPro"/>
</dbReference>
<organism evidence="8 9">
    <name type="scientific">Fusarium langsethiae</name>
    <dbReference type="NCBI Taxonomy" id="179993"/>
    <lineage>
        <taxon>Eukaryota</taxon>
        <taxon>Fungi</taxon>
        <taxon>Dikarya</taxon>
        <taxon>Ascomycota</taxon>
        <taxon>Pezizomycotina</taxon>
        <taxon>Sordariomycetes</taxon>
        <taxon>Hypocreomycetidae</taxon>
        <taxon>Hypocreales</taxon>
        <taxon>Nectriaceae</taxon>
        <taxon>Fusarium</taxon>
    </lineage>
</organism>
<keyword evidence="3 5" id="KW-0479">Metal-binding</keyword>
<dbReference type="Pfam" id="PF00067">
    <property type="entry name" value="p450"/>
    <property type="match status" value="1"/>
</dbReference>
<evidence type="ECO:0000256" key="5">
    <source>
        <dbReference type="PIRSR" id="PIRSR602401-1"/>
    </source>
</evidence>
<evidence type="ECO:0000256" key="2">
    <source>
        <dbReference type="ARBA" id="ARBA00022617"/>
    </source>
</evidence>
<evidence type="ECO:0000256" key="3">
    <source>
        <dbReference type="ARBA" id="ARBA00022723"/>
    </source>
</evidence>
<dbReference type="CDD" id="cd11062">
    <property type="entry name" value="CYP58-like"/>
    <property type="match status" value="1"/>
</dbReference>
<dbReference type="PANTHER" id="PTHR24305">
    <property type="entry name" value="CYTOCHROME P450"/>
    <property type="match status" value="1"/>
</dbReference>
<keyword evidence="7" id="KW-1133">Transmembrane helix</keyword>
<keyword evidence="2 5" id="KW-0349">Heme</keyword>
<dbReference type="InterPro" id="IPR002401">
    <property type="entry name" value="Cyt_P450_E_grp-I"/>
</dbReference>
<evidence type="ECO:0000313" key="8">
    <source>
        <dbReference type="EMBL" id="KPA37062.1"/>
    </source>
</evidence>
<comment type="caution">
    <text evidence="8">The sequence shown here is derived from an EMBL/GenBank/DDBJ whole genome shotgun (WGS) entry which is preliminary data.</text>
</comment>
<dbReference type="InterPro" id="IPR050121">
    <property type="entry name" value="Cytochrome_P450_monoxygenase"/>
</dbReference>
<dbReference type="PRINTS" id="PR00463">
    <property type="entry name" value="EP450I"/>
</dbReference>
<dbReference type="OrthoDB" id="3945418at2759"/>
<feature type="transmembrane region" description="Helical" evidence="7">
    <location>
        <begin position="6"/>
        <end position="25"/>
    </location>
</feature>